<keyword evidence="1" id="KW-1133">Transmembrane helix</keyword>
<sequence>MVHMLFYDDREFLSCVIFLVPVQPGNSLCLVILLSFTCIKEMF</sequence>
<reference evidence="2" key="1">
    <citation type="submission" date="2014-09" db="EMBL/GenBank/DDBJ databases">
        <authorList>
            <person name="Magalhaes I.L.F."/>
            <person name="Oliveira U."/>
            <person name="Santos F.R."/>
            <person name="Vidigal T.H.D.A."/>
            <person name="Brescovit A.D."/>
            <person name="Santos A.J."/>
        </authorList>
    </citation>
    <scope>NUCLEOTIDE SEQUENCE</scope>
    <source>
        <tissue evidence="2">Shoot tissue taken approximately 20 cm above the soil surface</tissue>
    </source>
</reference>
<accession>A0A0A9H8D4</accession>
<organism evidence="2">
    <name type="scientific">Arundo donax</name>
    <name type="common">Giant reed</name>
    <name type="synonym">Donax arundinaceus</name>
    <dbReference type="NCBI Taxonomy" id="35708"/>
    <lineage>
        <taxon>Eukaryota</taxon>
        <taxon>Viridiplantae</taxon>
        <taxon>Streptophyta</taxon>
        <taxon>Embryophyta</taxon>
        <taxon>Tracheophyta</taxon>
        <taxon>Spermatophyta</taxon>
        <taxon>Magnoliopsida</taxon>
        <taxon>Liliopsida</taxon>
        <taxon>Poales</taxon>
        <taxon>Poaceae</taxon>
        <taxon>PACMAD clade</taxon>
        <taxon>Arundinoideae</taxon>
        <taxon>Arundineae</taxon>
        <taxon>Arundo</taxon>
    </lineage>
</organism>
<evidence type="ECO:0000256" key="1">
    <source>
        <dbReference type="SAM" id="Phobius"/>
    </source>
</evidence>
<keyword evidence="1" id="KW-0812">Transmembrane</keyword>
<proteinExistence type="predicted"/>
<feature type="transmembrane region" description="Helical" evidence="1">
    <location>
        <begin position="12"/>
        <end position="36"/>
    </location>
</feature>
<dbReference type="EMBL" id="GBRH01164421">
    <property type="protein sequence ID" value="JAE33475.1"/>
    <property type="molecule type" value="Transcribed_RNA"/>
</dbReference>
<reference evidence="2" key="2">
    <citation type="journal article" date="2015" name="Data Brief">
        <title>Shoot transcriptome of the giant reed, Arundo donax.</title>
        <authorList>
            <person name="Barrero R.A."/>
            <person name="Guerrero F.D."/>
            <person name="Moolhuijzen P."/>
            <person name="Goolsby J.A."/>
            <person name="Tidwell J."/>
            <person name="Bellgard S.E."/>
            <person name="Bellgard M.I."/>
        </authorList>
    </citation>
    <scope>NUCLEOTIDE SEQUENCE</scope>
    <source>
        <tissue evidence="2">Shoot tissue taken approximately 20 cm above the soil surface</tissue>
    </source>
</reference>
<protein>
    <submittedName>
        <fullName evidence="2">Uncharacterized protein</fullName>
    </submittedName>
</protein>
<keyword evidence="1" id="KW-0472">Membrane</keyword>
<name>A0A0A9H8D4_ARUDO</name>
<dbReference type="AlphaFoldDB" id="A0A0A9H8D4"/>
<evidence type="ECO:0000313" key="2">
    <source>
        <dbReference type="EMBL" id="JAE33475.1"/>
    </source>
</evidence>